<evidence type="ECO:0000313" key="3">
    <source>
        <dbReference type="EMBL" id="GES96379.1"/>
    </source>
</evidence>
<dbReference type="GO" id="GO:0005737">
    <property type="term" value="C:cytoplasm"/>
    <property type="evidence" value="ECO:0007669"/>
    <property type="project" value="TreeGrafter"/>
</dbReference>
<comment type="caution">
    <text evidence="3">The sequence shown here is derived from an EMBL/GenBank/DDBJ whole genome shotgun (WGS) entry which is preliminary data.</text>
</comment>
<dbReference type="CDD" id="cd18186">
    <property type="entry name" value="BTB_POZ_ZBTB_KLHL-like"/>
    <property type="match status" value="1"/>
</dbReference>
<dbReference type="InterPro" id="IPR011705">
    <property type="entry name" value="BACK"/>
</dbReference>
<reference evidence="3" key="1">
    <citation type="submission" date="2019-10" db="EMBL/GenBank/DDBJ databases">
        <title>Conservation and host-specific expression of non-tandemly repeated heterogenous ribosome RNA gene in arbuscular mycorrhizal fungi.</title>
        <authorList>
            <person name="Maeda T."/>
            <person name="Kobayashi Y."/>
            <person name="Nakagawa T."/>
            <person name="Ezawa T."/>
            <person name="Yamaguchi K."/>
            <person name="Bino T."/>
            <person name="Nishimoto Y."/>
            <person name="Shigenobu S."/>
            <person name="Kawaguchi M."/>
        </authorList>
    </citation>
    <scope>NUCLEOTIDE SEQUENCE</scope>
    <source>
        <strain evidence="3">HR1</strain>
    </source>
</reference>
<dbReference type="AlphaFoldDB" id="A0A8H3R0Z6"/>
<dbReference type="InterPro" id="IPR052407">
    <property type="entry name" value="BTB_POZ_domain_cont_9"/>
</dbReference>
<evidence type="ECO:0000259" key="2">
    <source>
        <dbReference type="PROSITE" id="PS51886"/>
    </source>
</evidence>
<evidence type="ECO:0000313" key="4">
    <source>
        <dbReference type="Proteomes" id="UP000615446"/>
    </source>
</evidence>
<dbReference type="PANTHER" id="PTHR46306">
    <property type="entry name" value="BTB/POZ DOMAIN-CONTAINING PROTEIN 9"/>
    <property type="match status" value="1"/>
</dbReference>
<dbReference type="PROSITE" id="PS51886">
    <property type="entry name" value="TLDC"/>
    <property type="match status" value="1"/>
</dbReference>
<accession>A0A8H3R0Z6</accession>
<dbReference type="Pfam" id="PF00651">
    <property type="entry name" value="BTB"/>
    <property type="match status" value="1"/>
</dbReference>
<dbReference type="InterPro" id="IPR006571">
    <property type="entry name" value="TLDc_dom"/>
</dbReference>
<dbReference type="Gene3D" id="3.30.710.10">
    <property type="entry name" value="Potassium Channel Kv1.1, Chain A"/>
    <property type="match status" value="1"/>
</dbReference>
<dbReference type="Gene3D" id="1.25.40.420">
    <property type="match status" value="1"/>
</dbReference>
<feature type="domain" description="BTB" evidence="1">
    <location>
        <begin position="1"/>
        <end position="55"/>
    </location>
</feature>
<protein>
    <submittedName>
        <fullName evidence="3">BTB/POZ protein</fullName>
    </submittedName>
</protein>
<proteinExistence type="predicted"/>
<dbReference type="Proteomes" id="UP000615446">
    <property type="component" value="Unassembled WGS sequence"/>
</dbReference>
<evidence type="ECO:0000259" key="1">
    <source>
        <dbReference type="PROSITE" id="PS50097"/>
    </source>
</evidence>
<dbReference type="SUPFAM" id="SSF54695">
    <property type="entry name" value="POZ domain"/>
    <property type="match status" value="1"/>
</dbReference>
<dbReference type="Pfam" id="PF07707">
    <property type="entry name" value="BACK"/>
    <property type="match status" value="1"/>
</dbReference>
<dbReference type="InterPro" id="IPR000210">
    <property type="entry name" value="BTB/POZ_dom"/>
</dbReference>
<sequence length="519" mass="59802">MVILNCRSSYFQRILSAYEERNYETLIKINLPNILPEIFQVVLKYIYGGIFPLEEYDVSDIIKILKAASELNLKELVNHLQTFLIENETIWVEQYFDIVYLTSFEYDCLLNLQKFCTGLASNEPEKIFNSTNFSSIPENLLISLIQNDHLRMNEIQVWEHVLKWGLAQNPELSSDPQDLSKNDFDILKNTLQQYIPFIRFYNLTSDEFSNKVLPFKRVLPKELYKDLIKYFLSHNNQSNDRPISRYDESKDIKLETQVYQEFKGDFMTEEIKKKIFQLGLETDNMVQLESLMTEETKSEMAMENNETVQLEPVTSVGTREIIVEHSKSESRTSKSISEINLGGVDSNIITCKHAELITKWIDNRETTDELTSSYEFKLLICGSRDGFSPQIFHKICDNKSRTLTIVKVKGSNEILGGFNPILWKSKSSYGTANNSFIFSFKNGEPILSRVKNERSAILNDSSYGPSFGNGDLILFGNNSYKGGSCKRSSYEKAIRNTGDTFSIEDYEVHQISEDSCSIM</sequence>
<dbReference type="Pfam" id="PF07534">
    <property type="entry name" value="TLD"/>
    <property type="match status" value="1"/>
</dbReference>
<dbReference type="SMART" id="SM00584">
    <property type="entry name" value="TLDc"/>
    <property type="match status" value="1"/>
</dbReference>
<dbReference type="PROSITE" id="PS50097">
    <property type="entry name" value="BTB"/>
    <property type="match status" value="1"/>
</dbReference>
<dbReference type="InterPro" id="IPR011333">
    <property type="entry name" value="SKP1/BTB/POZ_sf"/>
</dbReference>
<name>A0A8H3R0Z6_9GLOM</name>
<organism evidence="3 4">
    <name type="scientific">Rhizophagus clarus</name>
    <dbReference type="NCBI Taxonomy" id="94130"/>
    <lineage>
        <taxon>Eukaryota</taxon>
        <taxon>Fungi</taxon>
        <taxon>Fungi incertae sedis</taxon>
        <taxon>Mucoromycota</taxon>
        <taxon>Glomeromycotina</taxon>
        <taxon>Glomeromycetes</taxon>
        <taxon>Glomerales</taxon>
        <taxon>Glomeraceae</taxon>
        <taxon>Rhizophagus</taxon>
    </lineage>
</organism>
<dbReference type="PANTHER" id="PTHR46306:SF1">
    <property type="entry name" value="BTB_POZ DOMAIN-CONTAINING PROTEIN 9"/>
    <property type="match status" value="1"/>
</dbReference>
<dbReference type="EMBL" id="BLAL01000250">
    <property type="protein sequence ID" value="GES96379.1"/>
    <property type="molecule type" value="Genomic_DNA"/>
</dbReference>
<gene>
    <name evidence="3" type="ORF">RCL2_002301100</name>
</gene>
<feature type="domain" description="TLDc" evidence="2">
    <location>
        <begin position="347"/>
        <end position="512"/>
    </location>
</feature>
<dbReference type="OrthoDB" id="2377213at2759"/>